<evidence type="ECO:0000313" key="2">
    <source>
        <dbReference type="EMBL" id="KAL3653624.1"/>
    </source>
</evidence>
<keyword evidence="1" id="KW-0472">Membrane</keyword>
<evidence type="ECO:0000256" key="1">
    <source>
        <dbReference type="SAM" id="Phobius"/>
    </source>
</evidence>
<protein>
    <submittedName>
        <fullName evidence="2">Uncharacterized protein</fullName>
    </submittedName>
</protein>
<keyword evidence="1" id="KW-0812">Transmembrane</keyword>
<dbReference type="AlphaFoldDB" id="A0ABD3EH89"/>
<organism evidence="2 3">
    <name type="scientific">Castilleja foliolosa</name>
    <dbReference type="NCBI Taxonomy" id="1961234"/>
    <lineage>
        <taxon>Eukaryota</taxon>
        <taxon>Viridiplantae</taxon>
        <taxon>Streptophyta</taxon>
        <taxon>Embryophyta</taxon>
        <taxon>Tracheophyta</taxon>
        <taxon>Spermatophyta</taxon>
        <taxon>Magnoliopsida</taxon>
        <taxon>eudicotyledons</taxon>
        <taxon>Gunneridae</taxon>
        <taxon>Pentapetalae</taxon>
        <taxon>asterids</taxon>
        <taxon>lamiids</taxon>
        <taxon>Lamiales</taxon>
        <taxon>Orobanchaceae</taxon>
        <taxon>Pedicularideae</taxon>
        <taxon>Castillejinae</taxon>
        <taxon>Castilleja</taxon>
    </lineage>
</organism>
<comment type="caution">
    <text evidence="2">The sequence shown here is derived from an EMBL/GenBank/DDBJ whole genome shotgun (WGS) entry which is preliminary data.</text>
</comment>
<sequence length="155" mass="17957">MSLIKNSVPRSLPDIATKKQKKNYIVNNNGLIKKLLVLVWTLLLAIFNTLIGLHIALATIWFLKDTKTEIKVGRGVELLPRRYARRIISLYDVKLSKNAMNVLQTRSMASHLDTYSWGQSLQEPVNFDDCFWSKGRLNQKTANWLTWTLRLSFYC</sequence>
<feature type="transmembrane region" description="Helical" evidence="1">
    <location>
        <begin position="37"/>
        <end position="63"/>
    </location>
</feature>
<dbReference type="PANTHER" id="PTHR31650:SF1">
    <property type="entry name" value="WAX ESTER SYNTHASE_DIACYLGLYCEROL ACYLTRANSFERASE 4-RELATED"/>
    <property type="match status" value="1"/>
</dbReference>
<proteinExistence type="predicted"/>
<evidence type="ECO:0000313" key="3">
    <source>
        <dbReference type="Proteomes" id="UP001632038"/>
    </source>
</evidence>
<dbReference type="EMBL" id="JAVIJP010000005">
    <property type="protein sequence ID" value="KAL3653624.1"/>
    <property type="molecule type" value="Genomic_DNA"/>
</dbReference>
<dbReference type="PANTHER" id="PTHR31650">
    <property type="entry name" value="O-ACYLTRANSFERASE (WSD1-LIKE) FAMILY PROTEIN"/>
    <property type="match status" value="1"/>
</dbReference>
<gene>
    <name evidence="2" type="ORF">CASFOL_003305</name>
</gene>
<dbReference type="Proteomes" id="UP001632038">
    <property type="component" value="Unassembled WGS sequence"/>
</dbReference>
<keyword evidence="1" id="KW-1133">Transmembrane helix</keyword>
<accession>A0ABD3EH89</accession>
<reference evidence="3" key="1">
    <citation type="journal article" date="2024" name="IScience">
        <title>Strigolactones Initiate the Formation of Haustorium-like Structures in Castilleja.</title>
        <authorList>
            <person name="Buerger M."/>
            <person name="Peterson D."/>
            <person name="Chory J."/>
        </authorList>
    </citation>
    <scope>NUCLEOTIDE SEQUENCE [LARGE SCALE GENOMIC DNA]</scope>
</reference>
<keyword evidence="3" id="KW-1185">Reference proteome</keyword>
<dbReference type="InterPro" id="IPR045034">
    <property type="entry name" value="O-acyltransferase_WSD1-like"/>
</dbReference>
<name>A0ABD3EH89_9LAMI</name>